<keyword evidence="9" id="KW-1185">Reference proteome</keyword>
<feature type="domain" description="Alpha-L-rhamnosidase six-hairpin glycosidase" evidence="6">
    <location>
        <begin position="466"/>
        <end position="812"/>
    </location>
</feature>
<dbReference type="InterPro" id="IPR013737">
    <property type="entry name" value="Bac_rhamnosid_N"/>
</dbReference>
<evidence type="ECO:0000256" key="2">
    <source>
        <dbReference type="ARBA" id="ARBA00012652"/>
    </source>
</evidence>
<sequence>MKIANLLVQYLRNPIGIEKQRPLLGYSLESDERNQTQTAYRILVASTKEQLDSHIGDLWDSGKVAGSANFAIEYDGLPLSSRQTAFWKVKAWDANDIESEWSEQASWEMGLLNEKDWEAAWIGQGDDADAYKSAAPQIAAEFRVPDYTNMVKARAYISGLGLFQASLNGRPLDDAFYHPGESDFSKTVYYVAFDITDLLNSERNAIGIRIGNGQYVNFIMNPVMMLDENTEAPEHRYQKNDGGYVRNGLYGDKKAIAQIEVSYADGRTEIVAATDERWRITDSPIKFNDWYGGEDYDATAEIAGWDMPGTDRSGWDHAKRMSKPLGRLRGKAFNPVRMMEKFPAASVTRLPNGNLLVDMGRNVAGFPELALRGMTEADRGTTIRMYPAETLNADGSGVDQSSCTQSWSRKYHCDISNGYTVKGTGDETWHPSFCYQGFQYVEVSGFKWEASTDNFHCCVLRVANEKTGTFETSNPVLNRINEITERAIESNMYFSFTDCPQIEKLGWLETTHLMFRSMSAGYDIRSWIPKIAQDMIDAQTDETDIRNGDPEGLGYMPAIAPEYHRIVGLHRDPNWGGACILTPWEYYRIYGDKTLLARGYATMKRYLVYLESHAEEGLLNGYAQMGDWGQLNESTPNALVENCAYYYLLSTMSSIAWLTGHPEDVEAYASKAALVQDRFHLNETCYQPGTGNYGNGSQASYGCVLFSGIAWEENKGSAVVKLIEAVQARDDHLSSGEVGLKQVFASLGAHDRNDIVYRMVMNDTQPSYKFFVDRGLTTLPEYWNYEELWLGTMVRSRNHAMMGHVKEWLTGYVLGIRMEEPGYRKIIIEPALSHGIEEAKGSVGSAYGAISMAYSRDGEGMFLEVSIPVGTTADIGMPVIGAGMLSENCRDFAVESIEGTFWIRNVGSGSYRFAVN</sequence>
<proteinExistence type="predicted"/>
<dbReference type="InterPro" id="IPR008928">
    <property type="entry name" value="6-hairpin_glycosidase_sf"/>
</dbReference>
<gene>
    <name evidence="8" type="ORF">ACFPPD_07190</name>
</gene>
<comment type="catalytic activity">
    <reaction evidence="1">
        <text>Hydrolysis of terminal non-reducing alpha-L-rhamnose residues in alpha-L-rhamnosides.</text>
        <dbReference type="EC" id="3.2.1.40"/>
    </reaction>
</comment>
<keyword evidence="3 8" id="KW-0378">Hydrolase</keyword>
<protein>
    <recommendedName>
        <fullName evidence="2">alpha-L-rhamnosidase</fullName>
        <ecNumber evidence="2">3.2.1.40</ecNumber>
    </recommendedName>
</protein>
<evidence type="ECO:0000256" key="1">
    <source>
        <dbReference type="ARBA" id="ARBA00001445"/>
    </source>
</evidence>
<dbReference type="RefSeq" id="WP_209750045.1">
    <property type="nucleotide sequence ID" value="NZ_JBHSMH010000015.1"/>
</dbReference>
<evidence type="ECO:0000313" key="9">
    <source>
        <dbReference type="Proteomes" id="UP001596105"/>
    </source>
</evidence>
<dbReference type="PANTHER" id="PTHR33307">
    <property type="entry name" value="ALPHA-RHAMNOSIDASE (EUROFUNG)"/>
    <property type="match status" value="1"/>
</dbReference>
<evidence type="ECO:0000259" key="4">
    <source>
        <dbReference type="Pfam" id="PF05592"/>
    </source>
</evidence>
<dbReference type="InterPro" id="IPR016007">
    <property type="entry name" value="Alpha_rhamnosid"/>
</dbReference>
<feature type="domain" description="Alpha-L-rhamnosidase C-terminal" evidence="7">
    <location>
        <begin position="815"/>
        <end position="879"/>
    </location>
</feature>
<dbReference type="EMBL" id="JBHSMH010000015">
    <property type="protein sequence ID" value="MFC5468500.1"/>
    <property type="molecule type" value="Genomic_DNA"/>
</dbReference>
<reference evidence="9" key="1">
    <citation type="journal article" date="2019" name="Int. J. Syst. Evol. Microbiol.">
        <title>The Global Catalogue of Microorganisms (GCM) 10K type strain sequencing project: providing services to taxonomists for standard genome sequencing and annotation.</title>
        <authorList>
            <consortium name="The Broad Institute Genomics Platform"/>
            <consortium name="The Broad Institute Genome Sequencing Center for Infectious Disease"/>
            <person name="Wu L."/>
            <person name="Ma J."/>
        </authorList>
    </citation>
    <scope>NUCLEOTIDE SEQUENCE [LARGE SCALE GENOMIC DNA]</scope>
    <source>
        <strain evidence="9">CCUG 57113</strain>
    </source>
</reference>
<evidence type="ECO:0000256" key="3">
    <source>
        <dbReference type="ARBA" id="ARBA00022801"/>
    </source>
</evidence>
<dbReference type="Proteomes" id="UP001596105">
    <property type="component" value="Unassembled WGS sequence"/>
</dbReference>
<dbReference type="InterPro" id="IPR012341">
    <property type="entry name" value="6hp_glycosidase-like_sf"/>
</dbReference>
<evidence type="ECO:0000259" key="6">
    <source>
        <dbReference type="Pfam" id="PF17389"/>
    </source>
</evidence>
<evidence type="ECO:0000259" key="7">
    <source>
        <dbReference type="Pfam" id="PF17390"/>
    </source>
</evidence>
<dbReference type="InterPro" id="IPR035396">
    <property type="entry name" value="Bac_rhamnosid6H"/>
</dbReference>
<dbReference type="Pfam" id="PF05592">
    <property type="entry name" value="Bac_rhamnosid"/>
    <property type="match status" value="1"/>
</dbReference>
<dbReference type="Gene3D" id="2.60.40.10">
    <property type="entry name" value="Immunoglobulins"/>
    <property type="match status" value="1"/>
</dbReference>
<comment type="caution">
    <text evidence="8">The sequence shown here is derived from an EMBL/GenBank/DDBJ whole genome shotgun (WGS) entry which is preliminary data.</text>
</comment>
<dbReference type="PIRSF" id="PIRSF010631">
    <property type="entry name" value="A-rhamnsds"/>
    <property type="match status" value="1"/>
</dbReference>
<dbReference type="GO" id="GO:0016787">
    <property type="term" value="F:hydrolase activity"/>
    <property type="evidence" value="ECO:0007669"/>
    <property type="project" value="UniProtKB-KW"/>
</dbReference>
<dbReference type="Gene3D" id="2.60.120.260">
    <property type="entry name" value="Galactose-binding domain-like"/>
    <property type="match status" value="2"/>
</dbReference>
<dbReference type="InterPro" id="IPR008902">
    <property type="entry name" value="Rhamnosid_concanavalin"/>
</dbReference>
<dbReference type="SUPFAM" id="SSF48208">
    <property type="entry name" value="Six-hairpin glycosidases"/>
    <property type="match status" value="1"/>
</dbReference>
<feature type="domain" description="Bacterial alpha-L-rhamnosidase N-terminal" evidence="5">
    <location>
        <begin position="150"/>
        <end position="340"/>
    </location>
</feature>
<dbReference type="EC" id="3.2.1.40" evidence="2"/>
<evidence type="ECO:0000313" key="8">
    <source>
        <dbReference type="EMBL" id="MFC5468500.1"/>
    </source>
</evidence>
<accession>A0ABW0LRG9</accession>
<evidence type="ECO:0000259" key="5">
    <source>
        <dbReference type="Pfam" id="PF08531"/>
    </source>
</evidence>
<name>A0ABW0LRG9_9BACL</name>
<dbReference type="Pfam" id="PF17389">
    <property type="entry name" value="Bac_rhamnosid6H"/>
    <property type="match status" value="1"/>
</dbReference>
<organism evidence="8 9">
    <name type="scientific">Cohnella suwonensis</name>
    <dbReference type="NCBI Taxonomy" id="696072"/>
    <lineage>
        <taxon>Bacteria</taxon>
        <taxon>Bacillati</taxon>
        <taxon>Bacillota</taxon>
        <taxon>Bacilli</taxon>
        <taxon>Bacillales</taxon>
        <taxon>Paenibacillaceae</taxon>
        <taxon>Cohnella</taxon>
    </lineage>
</organism>
<feature type="domain" description="Alpha-L-rhamnosidase concanavalin-like" evidence="4">
    <location>
        <begin position="349"/>
        <end position="460"/>
    </location>
</feature>
<dbReference type="InterPro" id="IPR035398">
    <property type="entry name" value="Bac_rhamnosid_C"/>
</dbReference>
<dbReference type="Gene3D" id="2.60.420.10">
    <property type="entry name" value="Maltose phosphorylase, domain 3"/>
    <property type="match status" value="1"/>
</dbReference>
<dbReference type="PANTHER" id="PTHR33307:SF11">
    <property type="entry name" value="ALPHA-L-RHAMNOSIDASE"/>
    <property type="match status" value="1"/>
</dbReference>
<dbReference type="Pfam" id="PF25788">
    <property type="entry name" value="Ig_Rha78A_N"/>
    <property type="match status" value="1"/>
</dbReference>
<dbReference type="Pfam" id="PF17390">
    <property type="entry name" value="Bac_rhamnosid_C"/>
    <property type="match status" value="1"/>
</dbReference>
<dbReference type="Gene3D" id="1.50.10.10">
    <property type="match status" value="1"/>
</dbReference>
<dbReference type="InterPro" id="IPR013783">
    <property type="entry name" value="Ig-like_fold"/>
</dbReference>
<dbReference type="Pfam" id="PF08531">
    <property type="entry name" value="Bac_rhamnosid_N"/>
    <property type="match status" value="1"/>
</dbReference>